<feature type="compositionally biased region" description="Pro residues" evidence="2">
    <location>
        <begin position="447"/>
        <end position="457"/>
    </location>
</feature>
<evidence type="ECO:0000313" key="4">
    <source>
        <dbReference type="Proteomes" id="UP000001542"/>
    </source>
</evidence>
<dbReference type="AlphaFoldDB" id="A2EN48"/>
<dbReference type="InParanoid" id="A2EN48"/>
<dbReference type="EMBL" id="DS113437">
    <property type="protein sequence ID" value="EAY05885.1"/>
    <property type="molecule type" value="Genomic_DNA"/>
</dbReference>
<protein>
    <submittedName>
        <fullName evidence="3">Uncharacterized protein</fullName>
    </submittedName>
</protein>
<dbReference type="STRING" id="5722.A2EN48"/>
<dbReference type="Proteomes" id="UP000001542">
    <property type="component" value="Unassembled WGS sequence"/>
</dbReference>
<dbReference type="OrthoDB" id="10615846at2759"/>
<reference evidence="3" key="1">
    <citation type="submission" date="2006-10" db="EMBL/GenBank/DDBJ databases">
        <authorList>
            <person name="Amadeo P."/>
            <person name="Zhao Q."/>
            <person name="Wortman J."/>
            <person name="Fraser-Liggett C."/>
            <person name="Carlton J."/>
        </authorList>
    </citation>
    <scope>NUCLEOTIDE SEQUENCE</scope>
    <source>
        <strain evidence="3">G3</strain>
    </source>
</reference>
<sequence>MESILEPARFRINEIHGDFVRVTERLSKPVQFVQMYNENAINSHISDIFSDAAQILQTVSLGLTAETKFIQSPNPKMNKFKLEIERLYTDLDRKTRLFDQSILNAHQMFAEKVEIIAERYKNKLSDNKQNNSEEEEKVAAQLQNARDMFNQRLKSETEHHLKEAKALEANLAKLKGEYELQQTTLSTSIDASKVRLQLLKKQKEMLAETNDHVTVTMNDKFKQQIESMTAQNKVTIESLQEQFNSLIQQKSDNIVAFAKEAENLQYQIEHIDEIRAQKIKDEKEKIQLKFDKKMKKLEDAHQLTMKEISHESELERIQSESTIEILRNNIETARTQLEDSERRYKDKVDTIVKRGEMILAEKSNEMKMISKVHIKTLEQLTQQADLDVEQEKHKAKKLRHNLESKLNQILRESDSLRKKLEAEITALTRARDKFEEEMKQYEQIKPITPPPTPPSNKPPRFKRSQSKIVKLETHIDLSLPPEKLSEDDEIAMELIHRAKRFYDSWHRQESFLMKSIDSSNKNMQSEVERLKLQSDAIQDEIEFLELEKSDLLQKINDAERRVEEATEQDDEKFDEKIANYNKIIADQQTTVMKLKEEINARKNMKGKKEKVTAIEDELKQELNLSISELESLKITNAKKDKELRLQHEKDIQKIQNTGQKSLEKLTKRIKEVEEMIPNATIDKKVLDDDHNEWMALRKEMADSSNKINRLIQTAGMGSRPASVVTPLQKGQKLPPLAKK</sequence>
<gene>
    <name evidence="3" type="ORF">TVAG_353250</name>
</gene>
<evidence type="ECO:0000256" key="2">
    <source>
        <dbReference type="SAM" id="MobiDB-lite"/>
    </source>
</evidence>
<feature type="region of interest" description="Disordered" evidence="2">
    <location>
        <begin position="714"/>
        <end position="739"/>
    </location>
</feature>
<dbReference type="VEuPathDB" id="TrichDB:TVAG_353250"/>
<feature type="region of interest" description="Disordered" evidence="2">
    <location>
        <begin position="441"/>
        <end position="464"/>
    </location>
</feature>
<reference evidence="3" key="2">
    <citation type="journal article" date="2007" name="Science">
        <title>Draft genome sequence of the sexually transmitted pathogen Trichomonas vaginalis.</title>
        <authorList>
            <person name="Carlton J.M."/>
            <person name="Hirt R.P."/>
            <person name="Silva J.C."/>
            <person name="Delcher A.L."/>
            <person name="Schatz M."/>
            <person name="Zhao Q."/>
            <person name="Wortman J.R."/>
            <person name="Bidwell S.L."/>
            <person name="Alsmark U.C.M."/>
            <person name="Besteiro S."/>
            <person name="Sicheritz-Ponten T."/>
            <person name="Noel C.J."/>
            <person name="Dacks J.B."/>
            <person name="Foster P.G."/>
            <person name="Simillion C."/>
            <person name="Van de Peer Y."/>
            <person name="Miranda-Saavedra D."/>
            <person name="Barton G.J."/>
            <person name="Westrop G.D."/>
            <person name="Mueller S."/>
            <person name="Dessi D."/>
            <person name="Fiori P.L."/>
            <person name="Ren Q."/>
            <person name="Paulsen I."/>
            <person name="Zhang H."/>
            <person name="Bastida-Corcuera F.D."/>
            <person name="Simoes-Barbosa A."/>
            <person name="Brown M.T."/>
            <person name="Hayes R.D."/>
            <person name="Mukherjee M."/>
            <person name="Okumura C.Y."/>
            <person name="Schneider R."/>
            <person name="Smith A.J."/>
            <person name="Vanacova S."/>
            <person name="Villalvazo M."/>
            <person name="Haas B.J."/>
            <person name="Pertea M."/>
            <person name="Feldblyum T.V."/>
            <person name="Utterback T.R."/>
            <person name="Shu C.L."/>
            <person name="Osoegawa K."/>
            <person name="de Jong P.J."/>
            <person name="Hrdy I."/>
            <person name="Horvathova L."/>
            <person name="Zubacova Z."/>
            <person name="Dolezal P."/>
            <person name="Malik S.B."/>
            <person name="Logsdon J.M. Jr."/>
            <person name="Henze K."/>
            <person name="Gupta A."/>
            <person name="Wang C.C."/>
            <person name="Dunne R.L."/>
            <person name="Upcroft J.A."/>
            <person name="Upcroft P."/>
            <person name="White O."/>
            <person name="Salzberg S.L."/>
            <person name="Tang P."/>
            <person name="Chiu C.-H."/>
            <person name="Lee Y.-S."/>
            <person name="Embley T.M."/>
            <person name="Coombs G.H."/>
            <person name="Mottram J.C."/>
            <person name="Tachezy J."/>
            <person name="Fraser-Liggett C.M."/>
            <person name="Johnson P.J."/>
        </authorList>
    </citation>
    <scope>NUCLEOTIDE SEQUENCE [LARGE SCALE GENOMIC DNA]</scope>
    <source>
        <strain evidence="3">G3</strain>
    </source>
</reference>
<keyword evidence="4" id="KW-1185">Reference proteome</keyword>
<evidence type="ECO:0000313" key="3">
    <source>
        <dbReference type="EMBL" id="EAY05885.1"/>
    </source>
</evidence>
<dbReference type="RefSeq" id="XP_001318108.1">
    <property type="nucleotide sequence ID" value="XM_001318073.1"/>
</dbReference>
<keyword evidence="1" id="KW-0175">Coiled coil</keyword>
<dbReference type="VEuPathDB" id="TrichDB:TVAGG3_0546640"/>
<dbReference type="KEGG" id="tva:4763756"/>
<name>A2EN48_TRIV3</name>
<proteinExistence type="predicted"/>
<organism evidence="3 4">
    <name type="scientific">Trichomonas vaginalis (strain ATCC PRA-98 / G3)</name>
    <dbReference type="NCBI Taxonomy" id="412133"/>
    <lineage>
        <taxon>Eukaryota</taxon>
        <taxon>Metamonada</taxon>
        <taxon>Parabasalia</taxon>
        <taxon>Trichomonadida</taxon>
        <taxon>Trichomonadidae</taxon>
        <taxon>Trichomonas</taxon>
    </lineage>
</organism>
<evidence type="ECO:0000256" key="1">
    <source>
        <dbReference type="SAM" id="Coils"/>
    </source>
</evidence>
<accession>A2EN48</accession>
<dbReference type="SMR" id="A2EN48"/>
<feature type="coiled-coil region" evidence="1">
    <location>
        <begin position="323"/>
        <end position="350"/>
    </location>
</feature>
<feature type="coiled-coil region" evidence="1">
    <location>
        <begin position="110"/>
        <end position="184"/>
    </location>
</feature>
<feature type="coiled-coil region" evidence="1">
    <location>
        <begin position="513"/>
        <end position="635"/>
    </location>
</feature>